<dbReference type="AlphaFoldDB" id="A0A840PAS2"/>
<gene>
    <name evidence="2" type="ORF">HNP84_004232</name>
</gene>
<feature type="transmembrane region" description="Helical" evidence="1">
    <location>
        <begin position="168"/>
        <end position="188"/>
    </location>
</feature>
<comment type="caution">
    <text evidence="2">The sequence shown here is derived from an EMBL/GenBank/DDBJ whole genome shotgun (WGS) entry which is preliminary data.</text>
</comment>
<dbReference type="EMBL" id="JACHGN010000008">
    <property type="protein sequence ID" value="MBB5134500.1"/>
    <property type="molecule type" value="Genomic_DNA"/>
</dbReference>
<feature type="transmembrane region" description="Helical" evidence="1">
    <location>
        <begin position="116"/>
        <end position="132"/>
    </location>
</feature>
<name>A0A840PAS2_9ACTN</name>
<dbReference type="RefSeq" id="WP_185051393.1">
    <property type="nucleotide sequence ID" value="NZ_BAABIX010000007.1"/>
</dbReference>
<accession>A0A840PAS2</accession>
<feature type="transmembrane region" description="Helical" evidence="1">
    <location>
        <begin position="144"/>
        <end position="162"/>
    </location>
</feature>
<sequence>METNHRAARFIGALFLLALLSNGIGSELAESSTDRTVILVGELLELVCGAAVIGVGVATYAVFRDLSPGLSAGYLGVRITEAAVNAMIVVSTLTALNLGDAHRELLLEQRYQAQLVYIYVFTAGAVVWYALLHRLRLVPRFITIWGLAGVAILLAGSLFDLFGGDLDMLVYGLPLGLNEFFLGGWLIARGFRTPVTADARV</sequence>
<feature type="transmembrane region" description="Helical" evidence="1">
    <location>
        <begin position="75"/>
        <end position="96"/>
    </location>
</feature>
<keyword evidence="1" id="KW-0812">Transmembrane</keyword>
<feature type="transmembrane region" description="Helical" evidence="1">
    <location>
        <begin position="39"/>
        <end position="63"/>
    </location>
</feature>
<evidence type="ECO:0000313" key="2">
    <source>
        <dbReference type="EMBL" id="MBB5134500.1"/>
    </source>
</evidence>
<evidence type="ECO:0000313" key="3">
    <source>
        <dbReference type="Proteomes" id="UP000578449"/>
    </source>
</evidence>
<evidence type="ECO:0000256" key="1">
    <source>
        <dbReference type="SAM" id="Phobius"/>
    </source>
</evidence>
<keyword evidence="3" id="KW-1185">Reference proteome</keyword>
<protein>
    <recommendedName>
        <fullName evidence="4">DUF4386 domain-containing protein</fullName>
    </recommendedName>
</protein>
<keyword evidence="1" id="KW-1133">Transmembrane helix</keyword>
<reference evidence="2 3" key="1">
    <citation type="submission" date="2020-08" db="EMBL/GenBank/DDBJ databases">
        <title>Genomic Encyclopedia of Type Strains, Phase IV (KMG-IV): sequencing the most valuable type-strain genomes for metagenomic binning, comparative biology and taxonomic classification.</title>
        <authorList>
            <person name="Goeker M."/>
        </authorList>
    </citation>
    <scope>NUCLEOTIDE SEQUENCE [LARGE SCALE GENOMIC DNA]</scope>
    <source>
        <strain evidence="2 3">DSM 45615</strain>
    </source>
</reference>
<dbReference type="Proteomes" id="UP000578449">
    <property type="component" value="Unassembled WGS sequence"/>
</dbReference>
<keyword evidence="1" id="KW-0472">Membrane</keyword>
<organism evidence="2 3">
    <name type="scientific">Thermocatellispora tengchongensis</name>
    <dbReference type="NCBI Taxonomy" id="1073253"/>
    <lineage>
        <taxon>Bacteria</taxon>
        <taxon>Bacillati</taxon>
        <taxon>Actinomycetota</taxon>
        <taxon>Actinomycetes</taxon>
        <taxon>Streptosporangiales</taxon>
        <taxon>Streptosporangiaceae</taxon>
        <taxon>Thermocatellispora</taxon>
    </lineage>
</organism>
<dbReference type="Pfam" id="PF14329">
    <property type="entry name" value="DUF4386"/>
    <property type="match status" value="1"/>
</dbReference>
<evidence type="ECO:0008006" key="4">
    <source>
        <dbReference type="Google" id="ProtNLM"/>
    </source>
</evidence>
<dbReference type="InterPro" id="IPR025495">
    <property type="entry name" value="DUF4386"/>
</dbReference>
<proteinExistence type="predicted"/>